<feature type="compositionally biased region" description="Low complexity" evidence="1">
    <location>
        <begin position="18"/>
        <end position="30"/>
    </location>
</feature>
<accession>A0A922HM66</accession>
<evidence type="ECO:0000313" key="3">
    <source>
        <dbReference type="Proteomes" id="UP000790347"/>
    </source>
</evidence>
<organism evidence="2 3">
    <name type="scientific">Dermatophagoides farinae</name>
    <name type="common">American house dust mite</name>
    <dbReference type="NCBI Taxonomy" id="6954"/>
    <lineage>
        <taxon>Eukaryota</taxon>
        <taxon>Metazoa</taxon>
        <taxon>Ecdysozoa</taxon>
        <taxon>Arthropoda</taxon>
        <taxon>Chelicerata</taxon>
        <taxon>Arachnida</taxon>
        <taxon>Acari</taxon>
        <taxon>Acariformes</taxon>
        <taxon>Sarcoptiformes</taxon>
        <taxon>Astigmata</taxon>
        <taxon>Psoroptidia</taxon>
        <taxon>Analgoidea</taxon>
        <taxon>Pyroglyphidae</taxon>
        <taxon>Dermatophagoidinae</taxon>
        <taxon>Dermatophagoides</taxon>
    </lineage>
</organism>
<evidence type="ECO:0000256" key="1">
    <source>
        <dbReference type="SAM" id="MobiDB-lite"/>
    </source>
</evidence>
<reference evidence="2" key="1">
    <citation type="submission" date="2013-05" db="EMBL/GenBank/DDBJ databases">
        <authorList>
            <person name="Yim A.K.Y."/>
            <person name="Chan T.F."/>
            <person name="Ji K.M."/>
            <person name="Liu X.Y."/>
            <person name="Zhou J.W."/>
            <person name="Li R.Q."/>
            <person name="Yang K.Y."/>
            <person name="Li J."/>
            <person name="Li M."/>
            <person name="Law P.T.W."/>
            <person name="Wu Y.L."/>
            <person name="Cai Z.L."/>
            <person name="Qin H."/>
            <person name="Bao Y."/>
            <person name="Leung R.K.K."/>
            <person name="Ng P.K.S."/>
            <person name="Zou J."/>
            <person name="Zhong X.J."/>
            <person name="Ran P.X."/>
            <person name="Zhong N.S."/>
            <person name="Liu Z.G."/>
            <person name="Tsui S.K.W."/>
        </authorList>
    </citation>
    <scope>NUCLEOTIDE SEQUENCE</scope>
    <source>
        <strain evidence="2">Derf</strain>
        <tissue evidence="2">Whole organism</tissue>
    </source>
</reference>
<protein>
    <submittedName>
        <fullName evidence="2">Uncharacterized protein</fullName>
    </submittedName>
</protein>
<gene>
    <name evidence="2" type="ORF">DERF_014083</name>
</gene>
<feature type="compositionally biased region" description="Polar residues" evidence="1">
    <location>
        <begin position="1"/>
        <end position="17"/>
    </location>
</feature>
<dbReference type="EMBL" id="ASGP02000008">
    <property type="protein sequence ID" value="KAH9493328.1"/>
    <property type="molecule type" value="Genomic_DNA"/>
</dbReference>
<name>A0A922HM66_DERFA</name>
<keyword evidence="3" id="KW-1185">Reference proteome</keyword>
<comment type="caution">
    <text evidence="2">The sequence shown here is derived from an EMBL/GenBank/DDBJ whole genome shotgun (WGS) entry which is preliminary data.</text>
</comment>
<feature type="region of interest" description="Disordered" evidence="1">
    <location>
        <begin position="308"/>
        <end position="367"/>
    </location>
</feature>
<feature type="compositionally biased region" description="Acidic residues" evidence="1">
    <location>
        <begin position="333"/>
        <end position="367"/>
    </location>
</feature>
<feature type="region of interest" description="Disordered" evidence="1">
    <location>
        <begin position="1"/>
        <end position="31"/>
    </location>
</feature>
<feature type="region of interest" description="Disordered" evidence="1">
    <location>
        <begin position="411"/>
        <end position="444"/>
    </location>
</feature>
<feature type="region of interest" description="Disordered" evidence="1">
    <location>
        <begin position="756"/>
        <end position="782"/>
    </location>
</feature>
<evidence type="ECO:0000313" key="2">
    <source>
        <dbReference type="EMBL" id="KAH9493328.1"/>
    </source>
</evidence>
<proteinExistence type="predicted"/>
<feature type="region of interest" description="Disordered" evidence="1">
    <location>
        <begin position="124"/>
        <end position="152"/>
    </location>
</feature>
<feature type="region of interest" description="Disordered" evidence="1">
    <location>
        <begin position="656"/>
        <end position="679"/>
    </location>
</feature>
<feature type="compositionally biased region" description="Basic residues" evidence="1">
    <location>
        <begin position="308"/>
        <end position="321"/>
    </location>
</feature>
<sequence>MQRSSSNSVNHRQTTLPSSSSSVLNSSNRRNYNRSHNNFKFHNFVFNETNQKFCLEEQDGNKKITVLHWKSSTDDDHKQQQQQQQLMNHQSMNIRQCDSDSKLIKSEKYKFTPSIPSNVAVVVDDDDDEQQSTIDNRIDTNADDDDDDGDRSRFALKSSASFPFTKNVAETSPMNLAQTDNHHDKQRQIIIDKNQSNQKYSSFLPHLVTGGENSSFISSDFNSISSSGSNYSSFHLNSLPLQLSSSSSGSNYRYGMIQNDDLHKYYHQCNSGSSIGTRTTTTTTSSSSCSANINFSLDNLRLNENRTFRHRRKNNVRRKTARIPSLNHRPIIVDDDNNENEDDEDDDIDSAVDSDHDSDDFDDDEDDLFYRTYRRKIQQRLESIMDEQHQQAQQQQQQPLDLSLKKYAEDMENDDNNNNNLFSKDLNTRCDNNNDDDDKRYSNLNKSSMNFTSHEHQIRKDVLSPSTLISSIKCCSPSSMDNNNNHYHSSSSNPFVFNQPCSISTTTTTTTTETRLLDNYHTSIPSTSFSSSSCHDHHQSPRFCHTKSTDIFDALLEEEIQKFLHNSTGTSTSTSIPMIRKQTNEFDRKIEDKLKKLQQEIIANNQLISDSDIYQFMSDSFNDNDHLRMHFKFDSNKNLEPYLVDSGYRTIGTRGSSSLREFSSPSPSSSSSLLNTLPRSRLNHRNQIRRHLEDAFKQNGFLVKTKQVSDANNSAMFCKFRQLRKYTRYYLKSWHNHLPDEVNKLWKGFLPPKSERPTFLSNDNQTTTTTSSSMASIIGDDDDNLQNIHSTMAINSSHLME</sequence>
<reference evidence="2" key="2">
    <citation type="journal article" date="2022" name="Res Sq">
        <title>Comparative Genomics Reveals Insights into the Divergent Evolution of Astigmatic Mites and Household Pest Adaptations.</title>
        <authorList>
            <person name="Xiong Q."/>
            <person name="Wan A.T.-Y."/>
            <person name="Liu X.-Y."/>
            <person name="Fung C.S.-H."/>
            <person name="Xiao X."/>
            <person name="Malainual N."/>
            <person name="Hou J."/>
            <person name="Wang L."/>
            <person name="Wang M."/>
            <person name="Yang K."/>
            <person name="Cui Y."/>
            <person name="Leung E."/>
            <person name="Nong W."/>
            <person name="Shin S.-K."/>
            <person name="Au S."/>
            <person name="Jeong K.Y."/>
            <person name="Chew F.T."/>
            <person name="Hui J."/>
            <person name="Leung T.F."/>
            <person name="Tungtrongchitr A."/>
            <person name="Zhong N."/>
            <person name="Liu Z."/>
            <person name="Tsui S."/>
        </authorList>
    </citation>
    <scope>NUCLEOTIDE SEQUENCE</scope>
    <source>
        <strain evidence="2">Derf</strain>
        <tissue evidence="2">Whole organism</tissue>
    </source>
</reference>
<dbReference type="Proteomes" id="UP000790347">
    <property type="component" value="Unassembled WGS sequence"/>
</dbReference>
<dbReference type="AlphaFoldDB" id="A0A922HM66"/>